<evidence type="ECO:0000313" key="2">
    <source>
        <dbReference type="Proteomes" id="UP001595735"/>
    </source>
</evidence>
<proteinExistence type="predicted"/>
<name>A0ABV7XZH1_9FLAO</name>
<reference evidence="2" key="1">
    <citation type="journal article" date="2019" name="Int. J. Syst. Evol. Microbiol.">
        <title>The Global Catalogue of Microorganisms (GCM) 10K type strain sequencing project: providing services to taxonomists for standard genome sequencing and annotation.</title>
        <authorList>
            <consortium name="The Broad Institute Genomics Platform"/>
            <consortium name="The Broad Institute Genome Sequencing Center for Infectious Disease"/>
            <person name="Wu L."/>
            <person name="Ma J."/>
        </authorList>
    </citation>
    <scope>NUCLEOTIDE SEQUENCE [LARGE SCALE GENOMIC DNA]</scope>
    <source>
        <strain evidence="2">CECT 7798</strain>
    </source>
</reference>
<evidence type="ECO:0008006" key="3">
    <source>
        <dbReference type="Google" id="ProtNLM"/>
    </source>
</evidence>
<keyword evidence="2" id="KW-1185">Reference proteome</keyword>
<comment type="caution">
    <text evidence="1">The sequence shown here is derived from an EMBL/GenBank/DDBJ whole genome shotgun (WGS) entry which is preliminary data.</text>
</comment>
<evidence type="ECO:0000313" key="1">
    <source>
        <dbReference type="EMBL" id="MFC3757927.1"/>
    </source>
</evidence>
<gene>
    <name evidence="1" type="ORF">ACFONJ_18255</name>
</gene>
<accession>A0ABV7XZH1</accession>
<dbReference type="EMBL" id="JBHRYO010000002">
    <property type="protein sequence ID" value="MFC3757927.1"/>
    <property type="molecule type" value="Genomic_DNA"/>
</dbReference>
<protein>
    <recommendedName>
        <fullName evidence="3">GLPGLI family protein</fullName>
    </recommendedName>
</protein>
<dbReference type="RefSeq" id="WP_290299466.1">
    <property type="nucleotide sequence ID" value="NZ_JAUFQR010000001.1"/>
</dbReference>
<sequence length="101" mass="12150">MFGSLKVKYLVLKVGKDVLFMFLFLVSYNSHSQEDDYRFFNFPLRKEIKLLTVENYNESREIIERYLKIAEQECYAEDKYCCYINQTELNVSIRDFSNSTL</sequence>
<dbReference type="Proteomes" id="UP001595735">
    <property type="component" value="Unassembled WGS sequence"/>
</dbReference>
<organism evidence="1 2">
    <name type="scientific">Chryseobacterium tructae</name>
    <dbReference type="NCBI Taxonomy" id="1037380"/>
    <lineage>
        <taxon>Bacteria</taxon>
        <taxon>Pseudomonadati</taxon>
        <taxon>Bacteroidota</taxon>
        <taxon>Flavobacteriia</taxon>
        <taxon>Flavobacteriales</taxon>
        <taxon>Weeksellaceae</taxon>
        <taxon>Chryseobacterium group</taxon>
        <taxon>Chryseobacterium</taxon>
    </lineage>
</organism>